<evidence type="ECO:0000313" key="2">
    <source>
        <dbReference type="EMBL" id="KRG17887.1"/>
    </source>
</evidence>
<reference evidence="2" key="1">
    <citation type="submission" date="2015-09" db="EMBL/GenBank/DDBJ databases">
        <title>Draft Genome Sequences of Two Novel Amoeba-resistant Intranuclear Bacteria, Candidatus Berkiella cookevillensis and Candidatus Berkiella aquae.</title>
        <authorList>
            <person name="Mehari Y.T."/>
            <person name="Arivett B.A."/>
            <person name="Farone A.L."/>
            <person name="Gunderson J.H."/>
            <person name="Farone M.B."/>
        </authorList>
    </citation>
    <scope>NUCLEOTIDE SEQUENCE [LARGE SCALE GENOMIC DNA]</scope>
    <source>
        <strain evidence="2">CC99</strain>
    </source>
</reference>
<keyword evidence="1" id="KW-0732">Signal</keyword>
<protein>
    <submittedName>
        <fullName evidence="3">YfiR family protein</fullName>
    </submittedName>
</protein>
<evidence type="ECO:0000313" key="3">
    <source>
        <dbReference type="EMBL" id="MCS5709006.1"/>
    </source>
</evidence>
<organism evidence="2">
    <name type="scientific">Candidatus Berkiella cookevillensis</name>
    <dbReference type="NCBI Taxonomy" id="437022"/>
    <lineage>
        <taxon>Bacteria</taxon>
        <taxon>Pseudomonadati</taxon>
        <taxon>Pseudomonadota</taxon>
        <taxon>Gammaproteobacteria</taxon>
        <taxon>Candidatus Berkiellales</taxon>
        <taxon>Candidatus Berkiellaceae</taxon>
        <taxon>Candidatus Berkiella</taxon>
    </lineage>
</organism>
<gene>
    <name evidence="3" type="ORF">CC99x_008835</name>
    <name evidence="2" type="ORF">CC99x_02010</name>
</gene>
<evidence type="ECO:0000256" key="1">
    <source>
        <dbReference type="SAM" id="SignalP"/>
    </source>
</evidence>
<reference evidence="3" key="3">
    <citation type="submission" date="2021-06" db="EMBL/GenBank/DDBJ databases">
        <title>Genomic Description and Analysis of Intracellular Bacteria, Candidatus Berkiella cookevillensis and Candidatus Berkiella aquae.</title>
        <authorList>
            <person name="Kidane D.T."/>
            <person name="Mehari Y.T."/>
            <person name="Rice F.C."/>
            <person name="Arivett B.A."/>
            <person name="Farone A.L."/>
            <person name="Berk S.G."/>
            <person name="Farone M.B."/>
        </authorList>
    </citation>
    <scope>NUCLEOTIDE SEQUENCE</scope>
    <source>
        <strain evidence="3">CC99</strain>
    </source>
</reference>
<dbReference type="EMBL" id="LKHV01000011">
    <property type="protein sequence ID" value="KRG17887.1"/>
    <property type="molecule type" value="Genomic_DNA"/>
</dbReference>
<reference evidence="3" key="2">
    <citation type="journal article" date="2016" name="Genome Announc.">
        <title>Draft Genome Sequences of Two Novel Amoeba-Resistant Intranuclear Bacteria, 'Candidatus Berkiella cookevillensis' and 'Candidatus Berkiella aquae'.</title>
        <authorList>
            <person name="Mehari Y.T."/>
            <person name="Arivett B.A."/>
            <person name="Farone A.L."/>
            <person name="Gunderson J.H."/>
            <person name="Farone M.B."/>
        </authorList>
    </citation>
    <scope>NUCLEOTIDE SEQUENCE</scope>
    <source>
        <strain evidence="3">CC99</strain>
    </source>
</reference>
<dbReference type="InterPro" id="IPR025293">
    <property type="entry name" value="YfiR/HmsC-like"/>
</dbReference>
<accession>A0A0Q9YB18</accession>
<dbReference type="AlphaFoldDB" id="A0A0Q9YB18"/>
<feature type="signal peptide" evidence="1">
    <location>
        <begin position="1"/>
        <end position="31"/>
    </location>
</feature>
<comment type="caution">
    <text evidence="2">The sequence shown here is derived from an EMBL/GenBank/DDBJ whole genome shotgun (WGS) entry which is preliminary data.</text>
</comment>
<dbReference type="RefSeq" id="WP_057625115.1">
    <property type="nucleotide sequence ID" value="NZ_LKHV02000001.1"/>
</dbReference>
<dbReference type="Proteomes" id="UP000051494">
    <property type="component" value="Unassembled WGS sequence"/>
</dbReference>
<evidence type="ECO:0000313" key="4">
    <source>
        <dbReference type="Proteomes" id="UP000051494"/>
    </source>
</evidence>
<sequence>MKDVSKQMGKINRYLIGILLSAALFSSPVNATEEQASGAPQEAREYHLKAAFLRYVAKFVEWPPESLPEGAVNICVLGQVPYYKGLDSITGKDANDRIIQVMKVGTTEDAEKQKCQILFVAKTETDKIESILKIIQDKPILSFGDMDEFAEKGGDMNFYIMNKRLAIMINPPAVERSKLKISPRMLKLVTVVPPIEQEGVYN</sequence>
<proteinExistence type="predicted"/>
<dbReference type="EMBL" id="LKHV02000001">
    <property type="protein sequence ID" value="MCS5709006.1"/>
    <property type="molecule type" value="Genomic_DNA"/>
</dbReference>
<feature type="chain" id="PRO_5043129623" evidence="1">
    <location>
        <begin position="32"/>
        <end position="202"/>
    </location>
</feature>
<dbReference type="OrthoDB" id="277577at2"/>
<name>A0A0Q9YB18_9GAMM</name>
<dbReference type="Pfam" id="PF13689">
    <property type="entry name" value="DUF4154"/>
    <property type="match status" value="1"/>
</dbReference>
<keyword evidence="4" id="KW-1185">Reference proteome</keyword>
<dbReference type="STRING" id="437022.CC99x_02010"/>